<evidence type="ECO:0000313" key="2">
    <source>
        <dbReference type="Proteomes" id="UP000194499"/>
    </source>
</evidence>
<sequence length="189" mass="22481">MKKQFDKQSNLNTSMDSTILWTFQNQNAINTLLNEGKLIADPIFVSKEDCTAYKYIVRHMKQKGIDFIIDFPIWAWHSCNGYQKKPTFETARELLSDIQLEKEIYLIEFKCPNFLFMLTNYSGWCDIYFKLTGNPKASITNDEEKYLFNLYPAIEEEWEYHHIQATLPYLKKEWLIQITELSKMNGFNK</sequence>
<accession>A0A1Y6AED6</accession>
<dbReference type="Pfam" id="PF12952">
    <property type="entry name" value="DUF3841"/>
    <property type="match status" value="1"/>
</dbReference>
<dbReference type="Proteomes" id="UP000194499">
    <property type="component" value="Unassembled WGS sequence"/>
</dbReference>
<dbReference type="RefSeq" id="WP_074568210.1">
    <property type="nucleotide sequence ID" value="NZ_CP093424.1"/>
</dbReference>
<protein>
    <recommendedName>
        <fullName evidence="3">DUF3841 domain-containing protein</fullName>
    </recommendedName>
</protein>
<gene>
    <name evidence="1" type="ORF">BACERE00191_04657</name>
</gene>
<accession>A0A3P1BHM9</accession>
<organism evidence="1 2">
    <name type="scientific">Bacillus pacificus</name>
    <dbReference type="NCBI Taxonomy" id="2026187"/>
    <lineage>
        <taxon>Bacteria</taxon>
        <taxon>Bacillati</taxon>
        <taxon>Bacillota</taxon>
        <taxon>Bacilli</taxon>
        <taxon>Bacillales</taxon>
        <taxon>Bacillaceae</taxon>
        <taxon>Bacillus</taxon>
        <taxon>Bacillus cereus group</taxon>
    </lineage>
</organism>
<proteinExistence type="predicted"/>
<dbReference type="EMBL" id="FWZB01000046">
    <property type="protein sequence ID" value="SME33753.1"/>
    <property type="molecule type" value="Genomic_DNA"/>
</dbReference>
<name>A0A1Y6AED6_9BACI</name>
<reference evidence="2" key="1">
    <citation type="submission" date="2017-04" db="EMBL/GenBank/DDBJ databases">
        <authorList>
            <person name="Criscuolo A."/>
        </authorList>
    </citation>
    <scope>NUCLEOTIDE SEQUENCE [LARGE SCALE GENOMIC DNA]</scope>
</reference>
<evidence type="ECO:0008006" key="3">
    <source>
        <dbReference type="Google" id="ProtNLM"/>
    </source>
</evidence>
<evidence type="ECO:0000313" key="1">
    <source>
        <dbReference type="EMBL" id="SME33753.1"/>
    </source>
</evidence>
<dbReference type="AlphaFoldDB" id="A0A1Y6AED6"/>
<dbReference type="InterPro" id="IPR024211">
    <property type="entry name" value="DUF3841"/>
</dbReference>